<protein>
    <submittedName>
        <fullName evidence="1">AprI/Inh family metalloprotease inhibitor</fullName>
    </submittedName>
</protein>
<name>A0ABX7LPE5_9CAUL</name>
<keyword evidence="1" id="KW-0646">Protease inhibitor</keyword>
<keyword evidence="2" id="KW-1185">Reference proteome</keyword>
<evidence type="ECO:0000313" key="1">
    <source>
        <dbReference type="EMBL" id="QSF54701.1"/>
    </source>
</evidence>
<dbReference type="SUPFAM" id="SSF50882">
    <property type="entry name" value="beta-Barrel protease inhibitors"/>
    <property type="match status" value="1"/>
</dbReference>
<dbReference type="GO" id="GO:0030414">
    <property type="term" value="F:peptidase inhibitor activity"/>
    <property type="evidence" value="ECO:0007669"/>
    <property type="project" value="UniProtKB-KW"/>
</dbReference>
<keyword evidence="1" id="KW-0483">Metalloprotease inhibitor</keyword>
<accession>A0ABX7LPE5</accession>
<dbReference type="InterPro" id="IPR016085">
    <property type="entry name" value="Protease_inh_B-barrel_dom"/>
</dbReference>
<dbReference type="EMBL" id="CP070968">
    <property type="protein sequence ID" value="QSF54701.1"/>
    <property type="molecule type" value="Genomic_DNA"/>
</dbReference>
<proteinExistence type="predicted"/>
<dbReference type="Gene3D" id="2.40.128.10">
    <property type="match status" value="1"/>
</dbReference>
<sequence length="133" mass="14937">MAQVTVNVFLPALAYLVLGRAQACRAFDPVRDQDPKGAVQMYDEAEGYWKIEANDGRACWLGLRSDPRGSNQKLNVDHCKISSPSEVRAWRIEYNQILLLTESGALSVRFRMIEPDNIISVEGNCRVNRVPVS</sequence>
<keyword evidence="1" id="KW-0481">Metalloenzyme inhibitor</keyword>
<organism evidence="1 2">
    <name type="scientific">Brevundimonas fontaquae</name>
    <dbReference type="NCBI Taxonomy" id="2813778"/>
    <lineage>
        <taxon>Bacteria</taxon>
        <taxon>Pseudomonadati</taxon>
        <taxon>Pseudomonadota</taxon>
        <taxon>Alphaproteobacteria</taxon>
        <taxon>Caulobacterales</taxon>
        <taxon>Caulobacteraceae</taxon>
        <taxon>Brevundimonas</taxon>
    </lineage>
</organism>
<gene>
    <name evidence="1" type="ORF">JX001_02435</name>
</gene>
<evidence type="ECO:0000313" key="2">
    <source>
        <dbReference type="Proteomes" id="UP000662957"/>
    </source>
</evidence>
<dbReference type="Proteomes" id="UP000662957">
    <property type="component" value="Chromosome"/>
</dbReference>
<reference evidence="1 2" key="1">
    <citation type="submission" date="2021-02" db="EMBL/GenBank/DDBJ databases">
        <title>Brevundimonas sp. CS1 genome sequence.</title>
        <authorList>
            <person name="Lee K."/>
            <person name="Choi Y.-J."/>
            <person name="Son H.-R."/>
        </authorList>
    </citation>
    <scope>NUCLEOTIDE SEQUENCE [LARGE SCALE GENOMIC DNA]</scope>
    <source>
        <strain evidence="1 2">CS1</strain>
    </source>
</reference>